<gene>
    <name evidence="7" type="ORF">ACFFIA_23025</name>
</gene>
<dbReference type="InterPro" id="IPR036271">
    <property type="entry name" value="Tet_transcr_reg_TetR-rel_C_sf"/>
</dbReference>
<dbReference type="SUPFAM" id="SSF48498">
    <property type="entry name" value="Tetracyclin repressor-like, C-terminal domain"/>
    <property type="match status" value="1"/>
</dbReference>
<keyword evidence="4" id="KW-0804">Transcription</keyword>
<evidence type="ECO:0000256" key="1">
    <source>
        <dbReference type="ARBA" id="ARBA00022491"/>
    </source>
</evidence>
<feature type="domain" description="HTH tetR-type" evidence="6">
    <location>
        <begin position="15"/>
        <end position="75"/>
    </location>
</feature>
<dbReference type="PROSITE" id="PS50977">
    <property type="entry name" value="HTH_TETR_2"/>
    <property type="match status" value="1"/>
</dbReference>
<dbReference type="InterPro" id="IPR023772">
    <property type="entry name" value="DNA-bd_HTH_TetR-type_CS"/>
</dbReference>
<dbReference type="SUPFAM" id="SSF46689">
    <property type="entry name" value="Homeodomain-like"/>
    <property type="match status" value="1"/>
</dbReference>
<keyword evidence="3 5" id="KW-0238">DNA-binding</keyword>
<name>A0ABV6M7L5_9ACTN</name>
<dbReference type="InterPro" id="IPR009057">
    <property type="entry name" value="Homeodomain-like_sf"/>
</dbReference>
<dbReference type="EMBL" id="JBHLUH010000047">
    <property type="protein sequence ID" value="MFC0530539.1"/>
    <property type="molecule type" value="Genomic_DNA"/>
</dbReference>
<evidence type="ECO:0000256" key="4">
    <source>
        <dbReference type="ARBA" id="ARBA00023163"/>
    </source>
</evidence>
<dbReference type="InterPro" id="IPR050109">
    <property type="entry name" value="HTH-type_TetR-like_transc_reg"/>
</dbReference>
<protein>
    <submittedName>
        <fullName evidence="7">TetR/AcrR family transcriptional regulator</fullName>
    </submittedName>
</protein>
<reference evidence="7 8" key="1">
    <citation type="submission" date="2024-09" db="EMBL/GenBank/DDBJ databases">
        <authorList>
            <person name="Sun Q."/>
            <person name="Mori K."/>
        </authorList>
    </citation>
    <scope>NUCLEOTIDE SEQUENCE [LARGE SCALE GENOMIC DNA]</scope>
    <source>
        <strain evidence="7 8">TBRC 3947</strain>
    </source>
</reference>
<evidence type="ECO:0000256" key="2">
    <source>
        <dbReference type="ARBA" id="ARBA00023015"/>
    </source>
</evidence>
<dbReference type="Proteomes" id="UP001589867">
    <property type="component" value="Unassembled WGS sequence"/>
</dbReference>
<dbReference type="Gene3D" id="1.10.10.60">
    <property type="entry name" value="Homeodomain-like"/>
    <property type="match status" value="1"/>
</dbReference>
<keyword evidence="2" id="KW-0805">Transcription regulation</keyword>
<evidence type="ECO:0000256" key="3">
    <source>
        <dbReference type="ARBA" id="ARBA00023125"/>
    </source>
</evidence>
<dbReference type="Pfam" id="PF00440">
    <property type="entry name" value="TetR_N"/>
    <property type="match status" value="1"/>
</dbReference>
<dbReference type="RefSeq" id="WP_377253697.1">
    <property type="nucleotide sequence ID" value="NZ_JBHLUH010000047.1"/>
</dbReference>
<organism evidence="7 8">
    <name type="scientific">Phytohabitans kaempferiae</name>
    <dbReference type="NCBI Taxonomy" id="1620943"/>
    <lineage>
        <taxon>Bacteria</taxon>
        <taxon>Bacillati</taxon>
        <taxon>Actinomycetota</taxon>
        <taxon>Actinomycetes</taxon>
        <taxon>Micromonosporales</taxon>
        <taxon>Micromonosporaceae</taxon>
    </lineage>
</organism>
<sequence length="205" mass="23696">MAHSTARVRRVRSASTRRAEIVRLAAELFDQEGYHQTSMETLAARAGVAKPTLYHYFSGKEAILREIHRDFIEPLIARHEMRLTTSMRPRQLLLEAMGDVLELMDTHRGHVRVFFEHHRELPPAAHAEVQARRDAYETHIEAVIERGVREGEFRAIDVRLTTLSIFGMCNWAYQWFQSEGSMRPREIAYLMWDIVERGIGAPGTV</sequence>
<dbReference type="InterPro" id="IPR041490">
    <property type="entry name" value="KstR2_TetR_C"/>
</dbReference>
<evidence type="ECO:0000256" key="5">
    <source>
        <dbReference type="PROSITE-ProRule" id="PRU00335"/>
    </source>
</evidence>
<evidence type="ECO:0000313" key="7">
    <source>
        <dbReference type="EMBL" id="MFC0530539.1"/>
    </source>
</evidence>
<proteinExistence type="predicted"/>
<feature type="DNA-binding region" description="H-T-H motif" evidence="5">
    <location>
        <begin position="38"/>
        <end position="57"/>
    </location>
</feature>
<dbReference type="InterPro" id="IPR001647">
    <property type="entry name" value="HTH_TetR"/>
</dbReference>
<evidence type="ECO:0000313" key="8">
    <source>
        <dbReference type="Proteomes" id="UP001589867"/>
    </source>
</evidence>
<dbReference type="PROSITE" id="PS01081">
    <property type="entry name" value="HTH_TETR_1"/>
    <property type="match status" value="1"/>
</dbReference>
<comment type="caution">
    <text evidence="7">The sequence shown here is derived from an EMBL/GenBank/DDBJ whole genome shotgun (WGS) entry which is preliminary data.</text>
</comment>
<accession>A0ABV6M7L5</accession>
<dbReference type="Gene3D" id="1.10.357.10">
    <property type="entry name" value="Tetracycline Repressor, domain 2"/>
    <property type="match status" value="1"/>
</dbReference>
<dbReference type="PRINTS" id="PR00455">
    <property type="entry name" value="HTHTETR"/>
</dbReference>
<dbReference type="PANTHER" id="PTHR30055">
    <property type="entry name" value="HTH-TYPE TRANSCRIPTIONAL REGULATOR RUTR"/>
    <property type="match status" value="1"/>
</dbReference>
<dbReference type="PANTHER" id="PTHR30055:SF175">
    <property type="entry name" value="HTH-TYPE TRANSCRIPTIONAL REPRESSOR KSTR2"/>
    <property type="match status" value="1"/>
</dbReference>
<keyword evidence="1" id="KW-0678">Repressor</keyword>
<evidence type="ECO:0000259" key="6">
    <source>
        <dbReference type="PROSITE" id="PS50977"/>
    </source>
</evidence>
<dbReference type="Pfam" id="PF17932">
    <property type="entry name" value="TetR_C_24"/>
    <property type="match status" value="1"/>
</dbReference>
<keyword evidence="8" id="KW-1185">Reference proteome</keyword>